<comment type="caution">
    <text evidence="2">The sequence shown here is derived from an EMBL/GenBank/DDBJ whole genome shotgun (WGS) entry which is preliminary data.</text>
</comment>
<evidence type="ECO:0000313" key="3">
    <source>
        <dbReference type="Proteomes" id="UP001458880"/>
    </source>
</evidence>
<dbReference type="EMBL" id="JASPKY010000001">
    <property type="protein sequence ID" value="KAK9759151.1"/>
    <property type="molecule type" value="Genomic_DNA"/>
</dbReference>
<name>A0AAW1NKG5_POPJA</name>
<sequence>MMNAPLLERSAASAQNAEEERGMDRSAPSTNFHHQNNYVAMLTSEMRICAGVAVVAPSPSNNVPIAGIHGDRLRICAGVAVVAPSPSNNVPIAGIHGDRLRADCASTEAASSRHST</sequence>
<accession>A0AAW1NKG5</accession>
<feature type="region of interest" description="Disordered" evidence="1">
    <location>
        <begin position="1"/>
        <end position="32"/>
    </location>
</feature>
<reference evidence="2 3" key="1">
    <citation type="journal article" date="2024" name="BMC Genomics">
        <title>De novo assembly and annotation of Popillia japonica's genome with initial clues to its potential as an invasive pest.</title>
        <authorList>
            <person name="Cucini C."/>
            <person name="Boschi S."/>
            <person name="Funari R."/>
            <person name="Cardaioli E."/>
            <person name="Iannotti N."/>
            <person name="Marturano G."/>
            <person name="Paoli F."/>
            <person name="Bruttini M."/>
            <person name="Carapelli A."/>
            <person name="Frati F."/>
            <person name="Nardi F."/>
        </authorList>
    </citation>
    <scope>NUCLEOTIDE SEQUENCE [LARGE SCALE GENOMIC DNA]</scope>
    <source>
        <strain evidence="2">DMR45628</strain>
    </source>
</reference>
<proteinExistence type="predicted"/>
<dbReference type="Proteomes" id="UP001458880">
    <property type="component" value="Unassembled WGS sequence"/>
</dbReference>
<dbReference type="AlphaFoldDB" id="A0AAW1NKG5"/>
<gene>
    <name evidence="2" type="ORF">QE152_g167</name>
</gene>
<organism evidence="2 3">
    <name type="scientific">Popillia japonica</name>
    <name type="common">Japanese beetle</name>
    <dbReference type="NCBI Taxonomy" id="7064"/>
    <lineage>
        <taxon>Eukaryota</taxon>
        <taxon>Metazoa</taxon>
        <taxon>Ecdysozoa</taxon>
        <taxon>Arthropoda</taxon>
        <taxon>Hexapoda</taxon>
        <taxon>Insecta</taxon>
        <taxon>Pterygota</taxon>
        <taxon>Neoptera</taxon>
        <taxon>Endopterygota</taxon>
        <taxon>Coleoptera</taxon>
        <taxon>Polyphaga</taxon>
        <taxon>Scarabaeiformia</taxon>
        <taxon>Scarabaeidae</taxon>
        <taxon>Rutelinae</taxon>
        <taxon>Popillia</taxon>
    </lineage>
</organism>
<protein>
    <submittedName>
        <fullName evidence="2">Uncharacterized protein</fullName>
    </submittedName>
</protein>
<keyword evidence="3" id="KW-1185">Reference proteome</keyword>
<evidence type="ECO:0000256" key="1">
    <source>
        <dbReference type="SAM" id="MobiDB-lite"/>
    </source>
</evidence>
<evidence type="ECO:0000313" key="2">
    <source>
        <dbReference type="EMBL" id="KAK9759151.1"/>
    </source>
</evidence>